<gene>
    <name evidence="9" type="ORF">RW095_03570</name>
</gene>
<organism evidence="9 10">
    <name type="scientific">Paraburkholderia kirstenboschensis</name>
    <dbReference type="NCBI Taxonomy" id="1245436"/>
    <lineage>
        <taxon>Bacteria</taxon>
        <taxon>Pseudomonadati</taxon>
        <taxon>Pseudomonadota</taxon>
        <taxon>Betaproteobacteria</taxon>
        <taxon>Burkholderiales</taxon>
        <taxon>Burkholderiaceae</taxon>
        <taxon>Paraburkholderia</taxon>
    </lineage>
</organism>
<keyword evidence="3 7" id="KW-0812">Transmembrane</keyword>
<proteinExistence type="predicted"/>
<accession>A0ABZ0EBY4</accession>
<feature type="transmembrane region" description="Helical" evidence="7">
    <location>
        <begin position="20"/>
        <end position="39"/>
    </location>
</feature>
<evidence type="ECO:0000256" key="1">
    <source>
        <dbReference type="ARBA" id="ARBA00004236"/>
    </source>
</evidence>
<dbReference type="Pfam" id="PF02203">
    <property type="entry name" value="TarH"/>
    <property type="match status" value="1"/>
</dbReference>
<dbReference type="InterPro" id="IPR003122">
    <property type="entry name" value="Tar_rcpt_lig-bd"/>
</dbReference>
<name>A0ABZ0EBY4_9BURK</name>
<keyword evidence="10" id="KW-1185">Reference proteome</keyword>
<keyword evidence="2" id="KW-1003">Cell membrane</keyword>
<evidence type="ECO:0000313" key="9">
    <source>
        <dbReference type="EMBL" id="WOD14741.1"/>
    </source>
</evidence>
<keyword evidence="5 7" id="KW-0472">Membrane</keyword>
<evidence type="ECO:0000313" key="10">
    <source>
        <dbReference type="Proteomes" id="UP001302652"/>
    </source>
</evidence>
<evidence type="ECO:0000256" key="7">
    <source>
        <dbReference type="SAM" id="Phobius"/>
    </source>
</evidence>
<evidence type="ECO:0000256" key="5">
    <source>
        <dbReference type="ARBA" id="ARBA00023136"/>
    </source>
</evidence>
<protein>
    <submittedName>
        <fullName evidence="9">Tar ligand binding domain-containing protein</fullName>
    </submittedName>
</protein>
<dbReference type="EMBL" id="CP136511">
    <property type="protein sequence ID" value="WOD14741.1"/>
    <property type="molecule type" value="Genomic_DNA"/>
</dbReference>
<evidence type="ECO:0000256" key="4">
    <source>
        <dbReference type="ARBA" id="ARBA00022989"/>
    </source>
</evidence>
<evidence type="ECO:0000256" key="2">
    <source>
        <dbReference type="ARBA" id="ARBA00022475"/>
    </source>
</evidence>
<keyword evidence="4 7" id="KW-1133">Transmembrane helix</keyword>
<dbReference type="RefSeq" id="WP_317016732.1">
    <property type="nucleotide sequence ID" value="NZ_CP136511.1"/>
</dbReference>
<sequence>MVSFESSLGISIVTLSRRLLLTLSVALLALIFFGALGLWRLNQAQQRFEYVQVNVIPSIMELGDAKSELGNYARLNYQYLLSTDDAGRASGERAINALNRRGHGAQCVRENVKFSIVTRDDVARQSPSEADACREGSGRQSLGARLGWQWCFYGEVYWRQYAETLVAPKHRKESWRLSGESSHP</sequence>
<feature type="domain" description="Chemotaxis methyl-accepting receptor Tar-related ligand-binding" evidence="8">
    <location>
        <begin position="14"/>
        <end position="69"/>
    </location>
</feature>
<evidence type="ECO:0000259" key="8">
    <source>
        <dbReference type="Pfam" id="PF02203"/>
    </source>
</evidence>
<evidence type="ECO:0000256" key="3">
    <source>
        <dbReference type="ARBA" id="ARBA00022692"/>
    </source>
</evidence>
<keyword evidence="6" id="KW-0807">Transducer</keyword>
<reference evidence="9 10" key="1">
    <citation type="submission" date="2023-10" db="EMBL/GenBank/DDBJ databases">
        <title>Surface-active antibiotics is a multifunctional adaptation for post-fire microbes.</title>
        <authorList>
            <person name="Liu M.D."/>
            <person name="Du Y."/>
            <person name="Koupaei S.K."/>
            <person name="Kim N.R."/>
            <person name="Zhang W."/>
            <person name="Traxler M.F."/>
        </authorList>
    </citation>
    <scope>NUCLEOTIDE SEQUENCE [LARGE SCALE GENOMIC DNA]</scope>
    <source>
        <strain evidence="9 10">F3</strain>
    </source>
</reference>
<comment type="subcellular location">
    <subcellularLocation>
        <location evidence="1">Cell membrane</location>
    </subcellularLocation>
</comment>
<dbReference type="Proteomes" id="UP001302652">
    <property type="component" value="Chromosome 3"/>
</dbReference>
<evidence type="ECO:0000256" key="6">
    <source>
        <dbReference type="ARBA" id="ARBA00023224"/>
    </source>
</evidence>